<evidence type="ECO:0000313" key="8">
    <source>
        <dbReference type="EMBL" id="BCB26787.1"/>
    </source>
</evidence>
<dbReference type="SUPFAM" id="SSF52540">
    <property type="entry name" value="P-loop containing nucleoside triphosphate hydrolases"/>
    <property type="match status" value="1"/>
</dbReference>
<dbReference type="PANTHER" id="PTHR43519">
    <property type="entry name" value="ATP-DEPENDENT RNA HELICASE HRPB"/>
    <property type="match status" value="1"/>
</dbReference>
<dbReference type="SMART" id="SM00847">
    <property type="entry name" value="HA2"/>
    <property type="match status" value="1"/>
</dbReference>
<dbReference type="Gene3D" id="1.20.120.1080">
    <property type="match status" value="1"/>
</dbReference>
<keyword evidence="3 8" id="KW-0347">Helicase</keyword>
<feature type="domain" description="Helicase ATP-binding" evidence="6">
    <location>
        <begin position="5"/>
        <end position="169"/>
    </location>
</feature>
<dbReference type="FunFam" id="3.40.50.300:FF:002125">
    <property type="entry name" value="ATP-dependent helicase HrpB"/>
    <property type="match status" value="1"/>
</dbReference>
<evidence type="ECO:0000256" key="2">
    <source>
        <dbReference type="ARBA" id="ARBA00022801"/>
    </source>
</evidence>
<dbReference type="Pfam" id="PF04408">
    <property type="entry name" value="WHD_HA2"/>
    <property type="match status" value="1"/>
</dbReference>
<accession>A0A6F8VCF2</accession>
<dbReference type="PROSITE" id="PS51194">
    <property type="entry name" value="HELICASE_CTER"/>
    <property type="match status" value="1"/>
</dbReference>
<dbReference type="PIRSF" id="PIRSF005496">
    <property type="entry name" value="ATP_hel_hrpB"/>
    <property type="match status" value="1"/>
</dbReference>
<dbReference type="GO" id="GO:0005524">
    <property type="term" value="F:ATP binding"/>
    <property type="evidence" value="ECO:0007669"/>
    <property type="project" value="UniProtKB-KW"/>
</dbReference>
<dbReference type="CDD" id="cd18791">
    <property type="entry name" value="SF2_C_RHA"/>
    <property type="match status" value="1"/>
</dbReference>
<dbReference type="AlphaFoldDB" id="A0A6F8VCF2"/>
<protein>
    <submittedName>
        <fullName evidence="8">ATP-dependent helicase HrpB</fullName>
    </submittedName>
</protein>
<dbReference type="InterPro" id="IPR049614">
    <property type="entry name" value="HrpB_DEXH"/>
</dbReference>
<dbReference type="InterPro" id="IPR013689">
    <property type="entry name" value="RNA_helicase_ATP-dep_HrpB_C"/>
</dbReference>
<evidence type="ECO:0000256" key="3">
    <source>
        <dbReference type="ARBA" id="ARBA00022806"/>
    </source>
</evidence>
<evidence type="ECO:0000259" key="6">
    <source>
        <dbReference type="PROSITE" id="PS51192"/>
    </source>
</evidence>
<keyword evidence="4" id="KW-0067">ATP-binding</keyword>
<gene>
    <name evidence="8" type="primary">hrpB</name>
    <name evidence="8" type="ORF">SKTS_16730</name>
</gene>
<dbReference type="InterPro" id="IPR014001">
    <property type="entry name" value="Helicase_ATP-bd"/>
</dbReference>
<dbReference type="Pfam" id="PF00270">
    <property type="entry name" value="DEAD"/>
    <property type="match status" value="1"/>
</dbReference>
<dbReference type="NCBIfam" id="TIGR01970">
    <property type="entry name" value="DEAH_box_HrpB"/>
    <property type="match status" value="1"/>
</dbReference>
<dbReference type="InterPro" id="IPR007502">
    <property type="entry name" value="Helicase-assoc_dom"/>
</dbReference>
<feature type="region of interest" description="Disordered" evidence="5">
    <location>
        <begin position="810"/>
        <end position="835"/>
    </location>
</feature>
<dbReference type="EMBL" id="AP022853">
    <property type="protein sequence ID" value="BCB26787.1"/>
    <property type="molecule type" value="Genomic_DNA"/>
</dbReference>
<dbReference type="Proteomes" id="UP000502260">
    <property type="component" value="Chromosome"/>
</dbReference>
<sequence length="835" mass="90581">MSELRAVLAAHSAVVLEAPPGAGKTTRIPLALLDEAWLGGQAIAMLEPRRLAARGAAVFMAAELGEEVGERIGYRVRFENRVSKRTRVEVVTEGILTRRLQHDPELVGVGLVIFDEFHERNLHSDLALALCRDAQSGLREDLKILVMSATLDGARIAALLGAPLVRSEGRSYPVEVRYRAGGGAAFQPGEIAQAMARAVADAAEEARGDILAFLPGSGEIRRVEALLAERAALPGAPLVHPLYGDLSFERQQAAIAPDPQGRRKVILATPIAETSLTIEGIATVIDSGWQRVPRFDPPSGLTRLETVRVSRASADQRAGRAGRLGPGVCLRLWNEDIQRGLVAFNAPEILEADLSPLALELARWGVNDVATLTWLDPPPAAALAQGRELLQQLDALDGAGRITALGREMAGLPLHPRLAHMLLRGREMGLGTIACDVAAVASERDPMRALEGERRCDFALRAEALRAHRSLGNAGARRFAADPNACAAAERAARQWRHLLGVAADDGEVDEAVVGLLLALAYPDRIAQRRREGEGRYLLANGRGARLLPGCAGGAPLLVAASLDGKGDEGRIFLAAALDADDLARHFGDKTAWQPVVRWDRLSQAVLAREERRLGALVLAQRPLPPGFAAAEMVQAMVDGVRDMGLESLPWDEEARQLQARIASLRQWQPDAGWPDLSDAALLASLEDWLAPYLDGLARRDHLARLDLTEILKARLDWDRLQQLESLAPTHIAVPSGSRKRLEYFPDGAPPVLAVKLQELFGLAQSPAVADGKVALMLHLLSPAQRPIQVTRDLKNFWDNTYPEVKKELKGRYPKHPWPDDPWNAAPTARAKPRS</sequence>
<dbReference type="GO" id="GO:0004386">
    <property type="term" value="F:helicase activity"/>
    <property type="evidence" value="ECO:0007669"/>
    <property type="project" value="UniProtKB-KW"/>
</dbReference>
<dbReference type="InterPro" id="IPR027417">
    <property type="entry name" value="P-loop_NTPase"/>
</dbReference>
<keyword evidence="2" id="KW-0378">Hydrolase</keyword>
<evidence type="ECO:0000256" key="4">
    <source>
        <dbReference type="ARBA" id="ARBA00022840"/>
    </source>
</evidence>
<dbReference type="PANTHER" id="PTHR43519:SF1">
    <property type="entry name" value="ATP-DEPENDENT RNA HELICASE HRPB"/>
    <property type="match status" value="1"/>
</dbReference>
<keyword evidence="9" id="KW-1185">Reference proteome</keyword>
<dbReference type="GO" id="GO:0016787">
    <property type="term" value="F:hydrolase activity"/>
    <property type="evidence" value="ECO:0007669"/>
    <property type="project" value="UniProtKB-KW"/>
</dbReference>
<evidence type="ECO:0000259" key="7">
    <source>
        <dbReference type="PROSITE" id="PS51194"/>
    </source>
</evidence>
<name>A0A6F8VCF2_9PROT</name>
<dbReference type="CDD" id="cd17990">
    <property type="entry name" value="DEXHc_HrpB"/>
    <property type="match status" value="1"/>
</dbReference>
<dbReference type="Pfam" id="PF24473">
    <property type="entry name" value="CON_HrpB"/>
    <property type="match status" value="1"/>
</dbReference>
<dbReference type="GO" id="GO:0003676">
    <property type="term" value="F:nucleic acid binding"/>
    <property type="evidence" value="ECO:0007669"/>
    <property type="project" value="InterPro"/>
</dbReference>
<dbReference type="Gene3D" id="3.40.50.300">
    <property type="entry name" value="P-loop containing nucleotide triphosphate hydrolases"/>
    <property type="match status" value="2"/>
</dbReference>
<dbReference type="Pfam" id="PF00271">
    <property type="entry name" value="Helicase_C"/>
    <property type="match status" value="1"/>
</dbReference>
<evidence type="ECO:0000256" key="5">
    <source>
        <dbReference type="SAM" id="MobiDB-lite"/>
    </source>
</evidence>
<organism evidence="8 9">
    <name type="scientific">Sulfurimicrobium lacus</name>
    <dbReference type="NCBI Taxonomy" id="2715678"/>
    <lineage>
        <taxon>Bacteria</taxon>
        <taxon>Pseudomonadati</taxon>
        <taxon>Pseudomonadota</taxon>
        <taxon>Betaproteobacteria</taxon>
        <taxon>Nitrosomonadales</taxon>
        <taxon>Sulfuricellaceae</taxon>
        <taxon>Sulfurimicrobium</taxon>
    </lineage>
</organism>
<feature type="domain" description="Helicase C-terminal" evidence="7">
    <location>
        <begin position="198"/>
        <end position="365"/>
    </location>
</feature>
<dbReference type="InterPro" id="IPR056329">
    <property type="entry name" value="CON_HrpB"/>
</dbReference>
<dbReference type="SMART" id="SM00487">
    <property type="entry name" value="DEXDc"/>
    <property type="match status" value="1"/>
</dbReference>
<reference evidence="9" key="1">
    <citation type="submission" date="2020-03" db="EMBL/GenBank/DDBJ databases">
        <title>Complete genome sequence of sulfur-oxidizing bacterium skT11.</title>
        <authorList>
            <person name="Kanda M."/>
            <person name="Kojima H."/>
            <person name="Fukui M."/>
        </authorList>
    </citation>
    <scope>NUCLEOTIDE SEQUENCE [LARGE SCALE GENOMIC DNA]</scope>
    <source>
        <strain evidence="9">skT11</strain>
    </source>
</reference>
<dbReference type="InterPro" id="IPR048333">
    <property type="entry name" value="HA2_WH"/>
</dbReference>
<dbReference type="InterPro" id="IPR011545">
    <property type="entry name" value="DEAD/DEAH_box_helicase_dom"/>
</dbReference>
<dbReference type="KEGG" id="slac:SKTS_16730"/>
<evidence type="ECO:0000256" key="1">
    <source>
        <dbReference type="ARBA" id="ARBA00022741"/>
    </source>
</evidence>
<keyword evidence="1" id="KW-0547">Nucleotide-binding</keyword>
<dbReference type="InterPro" id="IPR010225">
    <property type="entry name" value="HrpB"/>
</dbReference>
<proteinExistence type="predicted"/>
<evidence type="ECO:0000313" key="9">
    <source>
        <dbReference type="Proteomes" id="UP000502260"/>
    </source>
</evidence>
<dbReference type="PROSITE" id="PS51192">
    <property type="entry name" value="HELICASE_ATP_BIND_1"/>
    <property type="match status" value="1"/>
</dbReference>
<dbReference type="SMART" id="SM00490">
    <property type="entry name" value="HELICc"/>
    <property type="match status" value="1"/>
</dbReference>
<dbReference type="InterPro" id="IPR001650">
    <property type="entry name" value="Helicase_C-like"/>
</dbReference>
<dbReference type="Pfam" id="PF08482">
    <property type="entry name" value="HrpB_C"/>
    <property type="match status" value="1"/>
</dbReference>